<evidence type="ECO:0000256" key="1">
    <source>
        <dbReference type="SAM" id="MobiDB-lite"/>
    </source>
</evidence>
<evidence type="ECO:0000313" key="4">
    <source>
        <dbReference type="Proteomes" id="UP000009169"/>
    </source>
</evidence>
<dbReference type="VEuPathDB" id="FungiDB:TEQG_08223"/>
<evidence type="ECO:0000256" key="2">
    <source>
        <dbReference type="SAM" id="SignalP"/>
    </source>
</evidence>
<dbReference type="AlphaFoldDB" id="F2Q555"/>
<dbReference type="eggNOG" id="ENOG502RQWZ">
    <property type="taxonomic scope" value="Eukaryota"/>
</dbReference>
<proteinExistence type="predicted"/>
<keyword evidence="4" id="KW-1185">Reference proteome</keyword>
<feature type="chain" id="PRO_5003285110" evidence="2">
    <location>
        <begin position="19"/>
        <end position="282"/>
    </location>
</feature>
<feature type="region of interest" description="Disordered" evidence="1">
    <location>
        <begin position="219"/>
        <end position="260"/>
    </location>
</feature>
<reference evidence="4" key="1">
    <citation type="journal article" date="2012" name="MBio">
        <title>Comparative genome analysis of Trichophyton rubrum and related dermatophytes reveals candidate genes involved in infection.</title>
        <authorList>
            <person name="Martinez D.A."/>
            <person name="Oliver B.G."/>
            <person name="Graeser Y."/>
            <person name="Goldberg J.M."/>
            <person name="Li W."/>
            <person name="Martinez-Rossi N.M."/>
            <person name="Monod M."/>
            <person name="Shelest E."/>
            <person name="Barton R.C."/>
            <person name="Birch E."/>
            <person name="Brakhage A.A."/>
            <person name="Chen Z."/>
            <person name="Gurr S.J."/>
            <person name="Heiman D."/>
            <person name="Heitman J."/>
            <person name="Kosti I."/>
            <person name="Rossi A."/>
            <person name="Saif S."/>
            <person name="Samalova M."/>
            <person name="Saunders C.W."/>
            <person name="Shea T."/>
            <person name="Summerbell R.C."/>
            <person name="Xu J."/>
            <person name="Young S."/>
            <person name="Zeng Q."/>
            <person name="Birren B.W."/>
            <person name="Cuomo C.A."/>
            <person name="White T.C."/>
        </authorList>
    </citation>
    <scope>NUCLEOTIDE SEQUENCE [LARGE SCALE GENOMIC DNA]</scope>
    <source>
        <strain evidence="4">ATCC MYA-4606 / CBS 127.97</strain>
    </source>
</reference>
<name>F2Q555_TRIEC</name>
<dbReference type="EMBL" id="DS995799">
    <property type="protein sequence ID" value="EGE09273.1"/>
    <property type="molecule type" value="Genomic_DNA"/>
</dbReference>
<sequence>MMMKCFLFGLVVSSGVFASTPRREDQPLAAVKPTSRLTGEFRPQRAANGTLTGFEGFSEAKLLFARSCPAGSSAEPKVAMTHRQRRAVSLAERAVIRDMTALNHRAAVRPERFPAARTTAITRRKKSAAMTEEAVPSRAHAIRTEVVVPTTNGLVEKENVTIRCSRSAARTAMIPGPVVRGNHAALPRRAVIAAKQRSVARAEPVLTRAAAVRRNAVMKTKTTVTTTASERGAGSAPTSGSGGSEPGSNPDGTVPNGGMQVGPGAVSSVAIISACMLGMLIF</sequence>
<accession>F2Q555</accession>
<organism evidence="3 4">
    <name type="scientific">Trichophyton equinum (strain ATCC MYA-4606 / CBS 127.97)</name>
    <name type="common">Horse ringworm fungus</name>
    <dbReference type="NCBI Taxonomy" id="559882"/>
    <lineage>
        <taxon>Eukaryota</taxon>
        <taxon>Fungi</taxon>
        <taxon>Dikarya</taxon>
        <taxon>Ascomycota</taxon>
        <taxon>Pezizomycotina</taxon>
        <taxon>Eurotiomycetes</taxon>
        <taxon>Eurotiomycetidae</taxon>
        <taxon>Onygenales</taxon>
        <taxon>Arthrodermataceae</taxon>
        <taxon>Trichophyton</taxon>
    </lineage>
</organism>
<protein>
    <submittedName>
        <fullName evidence="3">Metallothionein family protein</fullName>
    </submittedName>
</protein>
<feature type="signal peptide" evidence="2">
    <location>
        <begin position="1"/>
        <end position="18"/>
    </location>
</feature>
<feature type="compositionally biased region" description="Low complexity" evidence="1">
    <location>
        <begin position="219"/>
        <end position="239"/>
    </location>
</feature>
<dbReference type="HOGENOM" id="CLU_086137_0_0_1"/>
<evidence type="ECO:0000313" key="3">
    <source>
        <dbReference type="EMBL" id="EGE09273.1"/>
    </source>
</evidence>
<keyword evidence="2" id="KW-0732">Signal</keyword>
<dbReference type="Proteomes" id="UP000009169">
    <property type="component" value="Unassembled WGS sequence"/>
</dbReference>
<gene>
    <name evidence="3" type="ORF">TEQG_08223</name>
</gene>